<dbReference type="InterPro" id="IPR025187">
    <property type="entry name" value="DUF4112"/>
</dbReference>
<feature type="transmembrane region" description="Helical" evidence="1">
    <location>
        <begin position="134"/>
        <end position="156"/>
    </location>
</feature>
<evidence type="ECO:0000313" key="3">
    <source>
        <dbReference type="Proteomes" id="UP000011910"/>
    </source>
</evidence>
<sequence>MYMIKRTPVYNLPLSERPSMQFIERIAGLMDSRFQLPGTRFRFGLDPIIGLIPVVGDVAGFAVSGALILYMIRFGASRELVFKMLGNAVLDATIGSIPLIGWVFDASYKANKRNIRLLKEHYHEGKHQGSGTGMLITVALILLVLLVLLIWGLVALSRWLIGLFQ</sequence>
<protein>
    <recommendedName>
        <fullName evidence="4">DUF4112 domain-containing protein</fullName>
    </recommendedName>
</protein>
<name>M7MY65_9BACT</name>
<accession>M7MY65</accession>
<keyword evidence="1" id="KW-1133">Transmembrane helix</keyword>
<evidence type="ECO:0008006" key="4">
    <source>
        <dbReference type="Google" id="ProtNLM"/>
    </source>
</evidence>
<proteinExistence type="predicted"/>
<comment type="caution">
    <text evidence="2">The sequence shown here is derived from an EMBL/GenBank/DDBJ whole genome shotgun (WGS) entry which is preliminary data.</text>
</comment>
<feature type="transmembrane region" description="Helical" evidence="1">
    <location>
        <begin position="84"/>
        <end position="104"/>
    </location>
</feature>
<keyword evidence="3" id="KW-1185">Reference proteome</keyword>
<dbReference type="PANTHER" id="PTHR35519:SF2">
    <property type="entry name" value="PH DOMAIN PROTEIN"/>
    <property type="match status" value="1"/>
</dbReference>
<dbReference type="STRING" id="1279009.ADICEAN_03489"/>
<evidence type="ECO:0000313" key="2">
    <source>
        <dbReference type="EMBL" id="EMR01378.1"/>
    </source>
</evidence>
<dbReference type="EMBL" id="AODQ01000120">
    <property type="protein sequence ID" value="EMR01378.1"/>
    <property type="molecule type" value="Genomic_DNA"/>
</dbReference>
<dbReference type="Proteomes" id="UP000011910">
    <property type="component" value="Unassembled WGS sequence"/>
</dbReference>
<evidence type="ECO:0000256" key="1">
    <source>
        <dbReference type="SAM" id="Phobius"/>
    </source>
</evidence>
<dbReference type="PANTHER" id="PTHR35519">
    <property type="entry name" value="MEMBRANE PROTEINS"/>
    <property type="match status" value="1"/>
</dbReference>
<keyword evidence="1" id="KW-0472">Membrane</keyword>
<keyword evidence="1" id="KW-0812">Transmembrane</keyword>
<feature type="transmembrane region" description="Helical" evidence="1">
    <location>
        <begin position="48"/>
        <end position="72"/>
    </location>
</feature>
<gene>
    <name evidence="2" type="ORF">ADICEAN_03489</name>
</gene>
<organism evidence="2 3">
    <name type="scientific">Cesiribacter andamanensis AMV16</name>
    <dbReference type="NCBI Taxonomy" id="1279009"/>
    <lineage>
        <taxon>Bacteria</taxon>
        <taxon>Pseudomonadati</taxon>
        <taxon>Bacteroidota</taxon>
        <taxon>Cytophagia</taxon>
        <taxon>Cytophagales</taxon>
        <taxon>Cesiribacteraceae</taxon>
        <taxon>Cesiribacter</taxon>
    </lineage>
</organism>
<reference evidence="2 3" key="1">
    <citation type="journal article" date="2013" name="Genome Announc.">
        <title>Draft Genome Sequence of Cesiribacter andamanensis Strain AMV16T, Isolated from a Soil Sample from a Mud Volcano in the Andaman Islands, India.</title>
        <authorList>
            <person name="Shivaji S."/>
            <person name="Ara S."/>
            <person name="Begum Z."/>
            <person name="Srinivas T.N."/>
            <person name="Singh A."/>
            <person name="Kumar Pinnaka A."/>
        </authorList>
    </citation>
    <scope>NUCLEOTIDE SEQUENCE [LARGE SCALE GENOMIC DNA]</scope>
    <source>
        <strain evidence="2 3">AMV16</strain>
    </source>
</reference>
<dbReference type="AlphaFoldDB" id="M7MY65"/>
<dbReference type="Pfam" id="PF13430">
    <property type="entry name" value="DUF4112"/>
    <property type="match status" value="1"/>
</dbReference>
<dbReference type="eggNOG" id="ENOG5032RYR">
    <property type="taxonomic scope" value="Bacteria"/>
</dbReference>